<organism evidence="1 2">
    <name type="scientific">Vararia minispora EC-137</name>
    <dbReference type="NCBI Taxonomy" id="1314806"/>
    <lineage>
        <taxon>Eukaryota</taxon>
        <taxon>Fungi</taxon>
        <taxon>Dikarya</taxon>
        <taxon>Basidiomycota</taxon>
        <taxon>Agaricomycotina</taxon>
        <taxon>Agaricomycetes</taxon>
        <taxon>Russulales</taxon>
        <taxon>Lachnocladiaceae</taxon>
        <taxon>Vararia</taxon>
    </lineage>
</organism>
<reference evidence="1" key="1">
    <citation type="submission" date="2021-02" db="EMBL/GenBank/DDBJ databases">
        <authorList>
            <consortium name="DOE Joint Genome Institute"/>
            <person name="Ahrendt S."/>
            <person name="Looney B.P."/>
            <person name="Miyauchi S."/>
            <person name="Morin E."/>
            <person name="Drula E."/>
            <person name="Courty P.E."/>
            <person name="Chicoki N."/>
            <person name="Fauchery L."/>
            <person name="Kohler A."/>
            <person name="Kuo A."/>
            <person name="Labutti K."/>
            <person name="Pangilinan J."/>
            <person name="Lipzen A."/>
            <person name="Riley R."/>
            <person name="Andreopoulos W."/>
            <person name="He G."/>
            <person name="Johnson J."/>
            <person name="Barry K.W."/>
            <person name="Grigoriev I.V."/>
            <person name="Nagy L."/>
            <person name="Hibbett D."/>
            <person name="Henrissat B."/>
            <person name="Matheny P.B."/>
            <person name="Labbe J."/>
            <person name="Martin F."/>
        </authorList>
    </citation>
    <scope>NUCLEOTIDE SEQUENCE</scope>
    <source>
        <strain evidence="1">EC-137</strain>
    </source>
</reference>
<dbReference type="Proteomes" id="UP000814128">
    <property type="component" value="Unassembled WGS sequence"/>
</dbReference>
<sequence>MPSTLLPTVLDLQYLLVSRDGVIVLEHSSEILDKLPCFYVRRLPEPGTMTQRVALVFGASGVSGWAMTRELLLYPSQKTFTRIIALSNRPLSHDVFLLDDPRLELVSGIDLTQPVDVVVRLLREKNRNIEQVTHVYWYAYVHAPKDGSIAEVNCTLLDTSLHALKETSPNMAHFIWQTGGKYYGAHLTREVIIPPAPWKEDAPRLPEPFASTIFYYKQTDIIKEHAKSSSWRWNDVRPEHVIGYGPATNAMNLALILGLYLSLYRAVHGIGAQIMLPASIAGANAISGESPADHLARSAIWLSLREDGALSGRSFNVAVPPSTYADRWIDLAAAWGLEGIATGQEDSDPTRAGAEVAKWIGEHASAWYALEREHGLHPGLLGMMDFGFLFAISIPVDRYHDCSAIKEAGWTEESQAAATYYREAWRRFAEAKILPPM</sequence>
<proteinExistence type="predicted"/>
<protein>
    <submittedName>
        <fullName evidence="1">Uncharacterized protein</fullName>
    </submittedName>
</protein>
<accession>A0ACB8Q9Z5</accession>
<gene>
    <name evidence="1" type="ORF">K488DRAFT_89633</name>
</gene>
<name>A0ACB8Q9Z5_9AGAM</name>
<keyword evidence="2" id="KW-1185">Reference proteome</keyword>
<comment type="caution">
    <text evidence="1">The sequence shown here is derived from an EMBL/GenBank/DDBJ whole genome shotgun (WGS) entry which is preliminary data.</text>
</comment>
<reference evidence="1" key="2">
    <citation type="journal article" date="2022" name="New Phytol.">
        <title>Evolutionary transition to the ectomycorrhizal habit in the genomes of a hyperdiverse lineage of mushroom-forming fungi.</title>
        <authorList>
            <person name="Looney B."/>
            <person name="Miyauchi S."/>
            <person name="Morin E."/>
            <person name="Drula E."/>
            <person name="Courty P.E."/>
            <person name="Kohler A."/>
            <person name="Kuo A."/>
            <person name="LaButti K."/>
            <person name="Pangilinan J."/>
            <person name="Lipzen A."/>
            <person name="Riley R."/>
            <person name="Andreopoulos W."/>
            <person name="He G."/>
            <person name="Johnson J."/>
            <person name="Nolan M."/>
            <person name="Tritt A."/>
            <person name="Barry K.W."/>
            <person name="Grigoriev I.V."/>
            <person name="Nagy L.G."/>
            <person name="Hibbett D."/>
            <person name="Henrissat B."/>
            <person name="Matheny P.B."/>
            <person name="Labbe J."/>
            <person name="Martin F.M."/>
        </authorList>
    </citation>
    <scope>NUCLEOTIDE SEQUENCE</scope>
    <source>
        <strain evidence="1">EC-137</strain>
    </source>
</reference>
<dbReference type="EMBL" id="MU273743">
    <property type="protein sequence ID" value="KAI0028559.1"/>
    <property type="molecule type" value="Genomic_DNA"/>
</dbReference>
<evidence type="ECO:0000313" key="2">
    <source>
        <dbReference type="Proteomes" id="UP000814128"/>
    </source>
</evidence>
<evidence type="ECO:0000313" key="1">
    <source>
        <dbReference type="EMBL" id="KAI0028559.1"/>
    </source>
</evidence>